<evidence type="ECO:0000256" key="22">
    <source>
        <dbReference type="SAM" id="Phobius"/>
    </source>
</evidence>
<evidence type="ECO:0000256" key="6">
    <source>
        <dbReference type="ARBA" id="ARBA00022692"/>
    </source>
</evidence>
<keyword evidence="12" id="KW-0914">Notch signaling pathway</keyword>
<keyword evidence="7 20" id="KW-0235">DNA replication</keyword>
<comment type="function">
    <text evidence="18 20">As part of the heterotrimeric replication protein A complex (RPA/RP-A), binds and stabilizes single-stranded DNA intermediates, that form during DNA replication or upon DNA stress. It prevents their reannealing and in parallel, recruits and activates different proteins and complexes involved in DNA metabolism. Thereby, it plays an essential role both in DNA replication and the cellular response to DNA damage.</text>
</comment>
<keyword evidence="6 22" id="KW-0812">Transmembrane</keyword>
<keyword evidence="17 20" id="KW-0539">Nucleus</keyword>
<feature type="region of interest" description="Disordered" evidence="21">
    <location>
        <begin position="248"/>
        <end position="268"/>
    </location>
</feature>
<feature type="transmembrane region" description="Helical" evidence="22">
    <location>
        <begin position="18"/>
        <end position="37"/>
    </location>
</feature>
<evidence type="ECO:0000259" key="23">
    <source>
        <dbReference type="Pfam" id="PF08646"/>
    </source>
</evidence>
<evidence type="ECO:0000256" key="13">
    <source>
        <dbReference type="ARBA" id="ARBA00022989"/>
    </source>
</evidence>
<feature type="transmembrane region" description="Helical" evidence="22">
    <location>
        <begin position="319"/>
        <end position="341"/>
    </location>
</feature>
<keyword evidence="9 20" id="KW-0863">Zinc-finger</keyword>
<dbReference type="GO" id="GO:0034205">
    <property type="term" value="P:amyloid-beta formation"/>
    <property type="evidence" value="ECO:0007669"/>
    <property type="project" value="TreeGrafter"/>
</dbReference>
<dbReference type="FunFam" id="2.40.50.140:FF:000064">
    <property type="entry name" value="Replication protein A subunit"/>
    <property type="match status" value="1"/>
</dbReference>
<proteinExistence type="inferred from homology"/>
<organism evidence="25 26">
    <name type="scientific">Steinernema hermaphroditum</name>
    <dbReference type="NCBI Taxonomy" id="289476"/>
    <lineage>
        <taxon>Eukaryota</taxon>
        <taxon>Metazoa</taxon>
        <taxon>Ecdysozoa</taxon>
        <taxon>Nematoda</taxon>
        <taxon>Chromadorea</taxon>
        <taxon>Rhabditida</taxon>
        <taxon>Tylenchina</taxon>
        <taxon>Panagrolaimomorpha</taxon>
        <taxon>Strongyloidoidea</taxon>
        <taxon>Steinernematidae</taxon>
        <taxon>Steinernema</taxon>
    </lineage>
</organism>
<dbReference type="InterPro" id="IPR047192">
    <property type="entry name" value="Euk_RPA1_DBD_C"/>
</dbReference>
<evidence type="ECO:0000256" key="5">
    <source>
        <dbReference type="ARBA" id="ARBA00008604"/>
    </source>
</evidence>
<evidence type="ECO:0000313" key="25">
    <source>
        <dbReference type="EMBL" id="KAK0414151.1"/>
    </source>
</evidence>
<dbReference type="EMBL" id="JAUCMV010000003">
    <property type="protein sequence ID" value="KAK0414151.1"/>
    <property type="molecule type" value="Genomic_DNA"/>
</dbReference>
<evidence type="ECO:0000256" key="14">
    <source>
        <dbReference type="ARBA" id="ARBA00023034"/>
    </source>
</evidence>
<dbReference type="FunFam" id="2.40.50.140:FF:000041">
    <property type="entry name" value="Replication protein A subunit"/>
    <property type="match status" value="1"/>
</dbReference>
<protein>
    <recommendedName>
        <fullName evidence="20">Replication protein A subunit</fullName>
    </recommendedName>
</protein>
<keyword evidence="10" id="KW-0256">Endoplasmic reticulum</keyword>
<keyword evidence="11 20" id="KW-0862">Zinc</keyword>
<evidence type="ECO:0000256" key="9">
    <source>
        <dbReference type="ARBA" id="ARBA00022771"/>
    </source>
</evidence>
<dbReference type="InterPro" id="IPR013955">
    <property type="entry name" value="Rep_factor-A_C"/>
</dbReference>
<keyword evidence="26" id="KW-1185">Reference proteome</keyword>
<evidence type="ECO:0000256" key="19">
    <source>
        <dbReference type="ARBA" id="ARBA00062035"/>
    </source>
</evidence>
<dbReference type="Gene3D" id="2.40.50.140">
    <property type="entry name" value="Nucleic acid-binding proteins"/>
    <property type="match status" value="3"/>
</dbReference>
<comment type="caution">
    <text evidence="25">The sequence shown here is derived from an EMBL/GenBank/DDBJ whole genome shotgun (WGS) entry which is preliminary data.</text>
</comment>
<evidence type="ECO:0000259" key="24">
    <source>
        <dbReference type="Pfam" id="PF16900"/>
    </source>
</evidence>
<evidence type="ECO:0000256" key="8">
    <source>
        <dbReference type="ARBA" id="ARBA00022723"/>
    </source>
</evidence>
<evidence type="ECO:0000256" key="18">
    <source>
        <dbReference type="ARBA" id="ARBA00058595"/>
    </source>
</evidence>
<dbReference type="FunFam" id="2.40.50.140:FF:000090">
    <property type="entry name" value="Replication protein A subunit"/>
    <property type="match status" value="1"/>
</dbReference>
<feature type="transmembrane region" description="Helical" evidence="22">
    <location>
        <begin position="96"/>
        <end position="120"/>
    </location>
</feature>
<keyword evidence="14" id="KW-0333">Golgi apparatus</keyword>
<dbReference type="PANTHER" id="PTHR10202">
    <property type="entry name" value="PRESENILIN"/>
    <property type="match status" value="1"/>
</dbReference>
<evidence type="ECO:0000256" key="15">
    <source>
        <dbReference type="ARBA" id="ARBA00023125"/>
    </source>
</evidence>
<dbReference type="PANTHER" id="PTHR10202:SF25">
    <property type="entry name" value="PRESENILIN SPE-4"/>
    <property type="match status" value="1"/>
</dbReference>
<evidence type="ECO:0000256" key="4">
    <source>
        <dbReference type="ARBA" id="ARBA00005690"/>
    </source>
</evidence>
<gene>
    <name evidence="25" type="ORF">QR680_007173</name>
</gene>
<dbReference type="GO" id="GO:0016485">
    <property type="term" value="P:protein processing"/>
    <property type="evidence" value="ECO:0007669"/>
    <property type="project" value="InterPro"/>
</dbReference>
<dbReference type="AlphaFoldDB" id="A0AA39LXS4"/>
<dbReference type="Pfam" id="PF08646">
    <property type="entry name" value="Rep_fac-A_C"/>
    <property type="match status" value="1"/>
</dbReference>
<evidence type="ECO:0000256" key="2">
    <source>
        <dbReference type="ARBA" id="ARBA00004477"/>
    </source>
</evidence>
<dbReference type="Proteomes" id="UP001175271">
    <property type="component" value="Unassembled WGS sequence"/>
</dbReference>
<feature type="transmembrane region" description="Helical" evidence="22">
    <location>
        <begin position="182"/>
        <end position="202"/>
    </location>
</feature>
<dbReference type="CDD" id="cd04476">
    <property type="entry name" value="RPA1_DBD_C"/>
    <property type="match status" value="1"/>
</dbReference>
<dbReference type="GO" id="GO:0006281">
    <property type="term" value="P:DNA repair"/>
    <property type="evidence" value="ECO:0007669"/>
    <property type="project" value="InterPro"/>
</dbReference>
<dbReference type="InterPro" id="IPR042524">
    <property type="entry name" value="Presenilin_C"/>
</dbReference>
<evidence type="ECO:0000256" key="11">
    <source>
        <dbReference type="ARBA" id="ARBA00022833"/>
    </source>
</evidence>
<dbReference type="SUPFAM" id="SSF50249">
    <property type="entry name" value="Nucleic acid-binding proteins"/>
    <property type="match status" value="3"/>
</dbReference>
<evidence type="ECO:0000256" key="21">
    <source>
        <dbReference type="SAM" id="MobiDB-lite"/>
    </source>
</evidence>
<sequence>MDSTSECGGYTWQQSWKLLRPVMINMLLTLAMWLGVYDGKSDANMIGMFMLNSDSEHTTGSDLYDGLLNGIGSVVIIGLVSFVILALAMFDLKRIVELWISGSCLAVLYGVSGMFLYDLFRQISLPYPYAEIYAIVNALSYGTLGYQVFFTRNAEPWLHQLYVITNCSLVSVFYLRMFPVHTAWFVLLFIIGWDWFAVLTPYGPLHLVQEKAADYSQDILKFLMFSADSGDSNTKIAKNVQAELVLKSSPTEADSDSENDSTETAIEGNFDDEDEMQTSCSSESMTAFDAFHDDRVRLGMGDFVFYGVLVGKAACSGSILATTAAYSGVCIGLLLTLMVVFKRDDTVPALPNSIALGMLFHFAVIYGYDLVAYVSSDDLRCFRPTSPSKMNDFGLDGTPTVSHGTNDVTPIALITPYVSRWRVCGITSQKTSIRNVKSAKGEFRVFSFTITDKNGNELRASAFGEIADRLHDFMYYIRGSPYIVKAADKRYNSTGHDYEITIRNDADVSVCTDRAVMKAAPLKLNVRPLNKIGAGLQGQGIDVLAIVEKVDEPSDVTVRSTGNIIKKRNVYLVDDSNTMVQLTIWNDKAVEFNVDPGEHPVIGIKNAQVSEYNGNFSLSAGDSTRFELNPECDGADDLAMWYANEKPGASITSLSASGGGANFSRDLLTIGMSTLAKVGENEYRGVYFNVVAIINNVRSENIVYKACATEGCKKKVQEMDGQYRCEKCDITRDSFKYVLMMGCELADATGSRWVTIFEEKAGDLLKISADELGILKESDTERFIKVIDEVRFRPFHFRIRARTETFNDMENIRWSVYDVKPVPYTEYINMMRDTLQKIDTS</sequence>
<dbReference type="CDD" id="cd04474">
    <property type="entry name" value="RPA1_DBD_A"/>
    <property type="match status" value="1"/>
</dbReference>
<comment type="subunit">
    <text evidence="19 20">Component of the heterotrimeric canonical replication protein A complex (RPA).</text>
</comment>
<evidence type="ECO:0000256" key="3">
    <source>
        <dbReference type="ARBA" id="ARBA00004653"/>
    </source>
</evidence>
<evidence type="ECO:0000313" key="26">
    <source>
        <dbReference type="Proteomes" id="UP001175271"/>
    </source>
</evidence>
<dbReference type="GO" id="GO:0000139">
    <property type="term" value="C:Golgi membrane"/>
    <property type="evidence" value="ECO:0007669"/>
    <property type="project" value="UniProtKB-SubCell"/>
</dbReference>
<evidence type="ECO:0000256" key="12">
    <source>
        <dbReference type="ARBA" id="ARBA00022976"/>
    </source>
</evidence>
<reference evidence="25" key="1">
    <citation type="submission" date="2023-06" db="EMBL/GenBank/DDBJ databases">
        <title>Genomic analysis of the entomopathogenic nematode Steinernema hermaphroditum.</title>
        <authorList>
            <person name="Schwarz E.M."/>
            <person name="Heppert J.K."/>
            <person name="Baniya A."/>
            <person name="Schwartz H.T."/>
            <person name="Tan C.-H."/>
            <person name="Antoshechkin I."/>
            <person name="Sternberg P.W."/>
            <person name="Goodrich-Blair H."/>
            <person name="Dillman A.R."/>
        </authorList>
    </citation>
    <scope>NUCLEOTIDE SEQUENCE</scope>
    <source>
        <strain evidence="25">PS9179</strain>
        <tissue evidence="25">Whole animal</tissue>
    </source>
</reference>
<evidence type="ECO:0000256" key="1">
    <source>
        <dbReference type="ARBA" id="ARBA00004123"/>
    </source>
</evidence>
<keyword evidence="8 20" id="KW-0479">Metal-binding</keyword>
<dbReference type="Pfam" id="PF16900">
    <property type="entry name" value="REPA_OB_2"/>
    <property type="match status" value="1"/>
</dbReference>
<feature type="domain" description="Replication protein A OB" evidence="24">
    <location>
        <begin position="537"/>
        <end position="628"/>
    </location>
</feature>
<keyword evidence="16 22" id="KW-0472">Membrane</keyword>
<feature type="transmembrane region" description="Helical" evidence="22">
    <location>
        <begin position="132"/>
        <end position="151"/>
    </location>
</feature>
<comment type="similarity">
    <text evidence="5">Belongs to the peptidase A22A family.</text>
</comment>
<feature type="domain" description="Replication factor A C-terminal" evidence="23">
    <location>
        <begin position="687"/>
        <end position="830"/>
    </location>
</feature>
<comment type="subcellular location">
    <subcellularLocation>
        <location evidence="2">Endoplasmic reticulum membrane</location>
        <topology evidence="2">Multi-pass membrane protein</topology>
    </subcellularLocation>
    <subcellularLocation>
        <location evidence="3">Golgi apparatus membrane</location>
        <topology evidence="3">Multi-pass membrane protein</topology>
    </subcellularLocation>
    <subcellularLocation>
        <location evidence="1 20">Nucleus</location>
    </subcellularLocation>
</comment>
<dbReference type="GO" id="GO:0006260">
    <property type="term" value="P:DNA replication"/>
    <property type="evidence" value="ECO:0007669"/>
    <property type="project" value="UniProtKB-KW"/>
</dbReference>
<dbReference type="InterPro" id="IPR031657">
    <property type="entry name" value="REPA_OB_2"/>
</dbReference>
<dbReference type="InterPro" id="IPR004591">
    <property type="entry name" value="Rfa1"/>
</dbReference>
<name>A0AA39LXS4_9BILA</name>
<comment type="similarity">
    <text evidence="4 20">Belongs to the replication factor A protein 1 family.</text>
</comment>
<dbReference type="GO" id="GO:0006509">
    <property type="term" value="P:membrane protein ectodomain proteolysis"/>
    <property type="evidence" value="ECO:0007669"/>
    <property type="project" value="TreeGrafter"/>
</dbReference>
<feature type="transmembrane region" description="Helical" evidence="22">
    <location>
        <begin position="353"/>
        <end position="374"/>
    </location>
</feature>
<evidence type="ECO:0000256" key="20">
    <source>
        <dbReference type="RuleBase" id="RU364130"/>
    </source>
</evidence>
<evidence type="ECO:0000256" key="10">
    <source>
        <dbReference type="ARBA" id="ARBA00022824"/>
    </source>
</evidence>
<dbReference type="SMART" id="SM00730">
    <property type="entry name" value="PSN"/>
    <property type="match status" value="1"/>
</dbReference>
<feature type="transmembrane region" description="Helical" evidence="22">
    <location>
        <begin position="67"/>
        <end position="90"/>
    </location>
</feature>
<dbReference type="GO" id="GO:0005634">
    <property type="term" value="C:nucleus"/>
    <property type="evidence" value="ECO:0007669"/>
    <property type="project" value="UniProtKB-SubCell"/>
</dbReference>
<dbReference type="InterPro" id="IPR012340">
    <property type="entry name" value="NA-bd_OB-fold"/>
</dbReference>
<dbReference type="GO" id="GO:0006310">
    <property type="term" value="P:DNA recombination"/>
    <property type="evidence" value="ECO:0007669"/>
    <property type="project" value="InterPro"/>
</dbReference>
<dbReference type="GO" id="GO:0042500">
    <property type="term" value="F:aspartic endopeptidase activity, intramembrane cleaving"/>
    <property type="evidence" value="ECO:0007669"/>
    <property type="project" value="InterPro"/>
</dbReference>
<dbReference type="GO" id="GO:0055074">
    <property type="term" value="P:calcium ion homeostasis"/>
    <property type="evidence" value="ECO:0007669"/>
    <property type="project" value="TreeGrafter"/>
</dbReference>
<keyword evidence="13 22" id="KW-1133">Transmembrane helix</keyword>
<dbReference type="InterPro" id="IPR006639">
    <property type="entry name" value="Preselin/SPP"/>
</dbReference>
<dbReference type="GO" id="GO:0070765">
    <property type="term" value="C:gamma-secretase complex"/>
    <property type="evidence" value="ECO:0007669"/>
    <property type="project" value="TreeGrafter"/>
</dbReference>
<dbReference type="GO" id="GO:0005789">
    <property type="term" value="C:endoplasmic reticulum membrane"/>
    <property type="evidence" value="ECO:0007669"/>
    <property type="project" value="UniProtKB-SubCell"/>
</dbReference>
<dbReference type="GO" id="GO:0007219">
    <property type="term" value="P:Notch signaling pathway"/>
    <property type="evidence" value="ECO:0007669"/>
    <property type="project" value="UniProtKB-KW"/>
</dbReference>
<accession>A0AA39LXS4</accession>
<dbReference type="InterPro" id="IPR001108">
    <property type="entry name" value="Peptidase_A22A"/>
</dbReference>
<evidence type="ECO:0000256" key="16">
    <source>
        <dbReference type="ARBA" id="ARBA00023136"/>
    </source>
</evidence>
<evidence type="ECO:0000256" key="17">
    <source>
        <dbReference type="ARBA" id="ARBA00023242"/>
    </source>
</evidence>
<dbReference type="GO" id="GO:0008270">
    <property type="term" value="F:zinc ion binding"/>
    <property type="evidence" value="ECO:0007669"/>
    <property type="project" value="UniProtKB-KW"/>
</dbReference>
<keyword evidence="15 20" id="KW-0238">DNA-binding</keyword>
<dbReference type="Pfam" id="PF01080">
    <property type="entry name" value="Presenilin"/>
    <property type="match status" value="1"/>
</dbReference>
<dbReference type="CDD" id="cd04475">
    <property type="entry name" value="RPA1_DBD_B"/>
    <property type="match status" value="1"/>
</dbReference>
<dbReference type="Gene3D" id="1.10.472.100">
    <property type="entry name" value="Presenilin"/>
    <property type="match status" value="1"/>
</dbReference>
<dbReference type="GO" id="GO:0003677">
    <property type="term" value="F:DNA binding"/>
    <property type="evidence" value="ECO:0007669"/>
    <property type="project" value="UniProtKB-KW"/>
</dbReference>
<evidence type="ECO:0000256" key="7">
    <source>
        <dbReference type="ARBA" id="ARBA00022705"/>
    </source>
</evidence>
<dbReference type="NCBIfam" id="TIGR00617">
    <property type="entry name" value="rpa1"/>
    <property type="match status" value="1"/>
</dbReference>